<dbReference type="InterPro" id="IPR052516">
    <property type="entry name" value="N-heterocyclic_Hydroxylase"/>
</dbReference>
<dbReference type="PANTHER" id="PTHR47495:SF2">
    <property type="entry name" value="ALDEHYDE DEHYDROGENASE"/>
    <property type="match status" value="1"/>
</dbReference>
<dbReference type="InterPro" id="IPR046867">
    <property type="entry name" value="AldOxase/xan_DH_MoCoBD2"/>
</dbReference>
<evidence type="ECO:0000259" key="2">
    <source>
        <dbReference type="SMART" id="SM01008"/>
    </source>
</evidence>
<feature type="signal peptide" evidence="1">
    <location>
        <begin position="1"/>
        <end position="34"/>
    </location>
</feature>
<organism evidence="3 4">
    <name type="scientific">Duganella margarita</name>
    <dbReference type="NCBI Taxonomy" id="2692170"/>
    <lineage>
        <taxon>Bacteria</taxon>
        <taxon>Pseudomonadati</taxon>
        <taxon>Pseudomonadota</taxon>
        <taxon>Betaproteobacteria</taxon>
        <taxon>Burkholderiales</taxon>
        <taxon>Oxalobacteraceae</taxon>
        <taxon>Telluria group</taxon>
        <taxon>Duganella</taxon>
    </lineage>
</organism>
<feature type="chain" id="PRO_5045696083" evidence="1">
    <location>
        <begin position="35"/>
        <end position="732"/>
    </location>
</feature>
<dbReference type="InterPro" id="IPR000674">
    <property type="entry name" value="Ald_Oxase/Xan_DH_a/b"/>
</dbReference>
<protein>
    <submittedName>
        <fullName evidence="3">Molybdopterin-dependent oxidoreductase</fullName>
    </submittedName>
</protein>
<sequence>MSADILSAKRRSLLKAGGLSVAFAIMATPKAAVAMMSAHRQPGDAAAAAADGAPAFAPNAFVRIDTSGAIRLVMPMVEMGQSIYTGSSMLLAEELDVGLDQIQIEHAPPNEELYAMKLLKGQITGGSTSTRSTFTELRLAGAVARALLVSAAASKWKVAPDTCVVERGVIYHRPSGRSLSYAQVAAAAGKLPDPGDVKLKQPSEFRLIGKPMARLDSPDKVLGLTKFGIDVSVPAMRIATVMACPTRGGTLVRFDDRKTRAVHGVIDVLRIDNAVAVVAQHFWAAKRGMELLDITWNHGPNANLNTKQLRDGLADSQANGKAVVAREVGSRPQGDLVQATYKMPMLAHATMEPLNATVHVTPERCEIWAGTQVPTRAVASAAKLTGLPVDKVILHPQYLGGGFGRRLETDYIEQAVAFAKLAPYPLKIIWTREEDIRHDIVRPMYHDVISAVVDAQGKPIWFGDRICSGTVLGRWAPAAMRKDGLDRDAVESAADLPYAVPNLKVEWVRHDMPPGLVVGWWRGVGALHNLFVVESFFDELAHRAKADPVAWRKALLRNNPRSTAVLELAAAKMGWGSPLPPRVGRGVALGEPFGSKVCAMVEVEVSAQGDVRLRRAVVAVDCGVPVNTGSIEAQVQGGLLFGLSAALYNEVTIEHGAVQQSNFNDYRMIRMNETPNVEVHIVPSSEAPGGIGEVGTAIAAPALANAIFAATGVRLRELPIRRDQLAQKGGAA</sequence>
<keyword evidence="4" id="KW-1185">Reference proteome</keyword>
<dbReference type="InterPro" id="IPR008274">
    <property type="entry name" value="AldOxase/xan_DH_MoCoBD1"/>
</dbReference>
<reference evidence="3 4" key="1">
    <citation type="submission" date="2019-12" db="EMBL/GenBank/DDBJ databases">
        <title>Novel species isolated from a subtropical stream in China.</title>
        <authorList>
            <person name="Lu H."/>
        </authorList>
    </citation>
    <scope>NUCLEOTIDE SEQUENCE [LARGE SCALE GENOMIC DNA]</scope>
    <source>
        <strain evidence="3 4">FT109W</strain>
    </source>
</reference>
<dbReference type="EMBL" id="WWCS01000009">
    <property type="protein sequence ID" value="MYN40712.1"/>
    <property type="molecule type" value="Genomic_DNA"/>
</dbReference>
<proteinExistence type="predicted"/>
<dbReference type="Pfam" id="PF20256">
    <property type="entry name" value="MoCoBD_2"/>
    <property type="match status" value="2"/>
</dbReference>
<evidence type="ECO:0000313" key="3">
    <source>
        <dbReference type="EMBL" id="MYN40712.1"/>
    </source>
</evidence>
<dbReference type="Gene3D" id="3.90.1170.50">
    <property type="entry name" value="Aldehyde oxidase/xanthine dehydrogenase, a/b hammerhead"/>
    <property type="match status" value="1"/>
</dbReference>
<feature type="domain" description="Aldehyde oxidase/xanthine dehydrogenase a/b hammerhead" evidence="2">
    <location>
        <begin position="222"/>
        <end position="300"/>
    </location>
</feature>
<dbReference type="Pfam" id="PF02738">
    <property type="entry name" value="MoCoBD_1"/>
    <property type="match status" value="1"/>
</dbReference>
<accession>A0ABW9WK84</accession>
<dbReference type="SMART" id="SM01008">
    <property type="entry name" value="Ald_Xan_dh_C"/>
    <property type="match status" value="1"/>
</dbReference>
<dbReference type="Proteomes" id="UP000466332">
    <property type="component" value="Unassembled WGS sequence"/>
</dbReference>
<dbReference type="SUPFAM" id="SSF56003">
    <property type="entry name" value="Molybdenum cofactor-binding domain"/>
    <property type="match status" value="2"/>
</dbReference>
<name>A0ABW9WK84_9BURK</name>
<gene>
    <name evidence="3" type="ORF">GTP55_15160</name>
</gene>
<dbReference type="PROSITE" id="PS51318">
    <property type="entry name" value="TAT"/>
    <property type="match status" value="1"/>
</dbReference>
<dbReference type="PIRSF" id="PIRSF036389">
    <property type="entry name" value="IOR_B"/>
    <property type="match status" value="1"/>
</dbReference>
<dbReference type="InterPro" id="IPR006311">
    <property type="entry name" value="TAT_signal"/>
</dbReference>
<dbReference type="InterPro" id="IPR012368">
    <property type="entry name" value="OxRdtase_Mopterin-bd_su_IorB"/>
</dbReference>
<dbReference type="RefSeq" id="WP_161045725.1">
    <property type="nucleotide sequence ID" value="NZ_WWCS01000009.1"/>
</dbReference>
<evidence type="ECO:0000313" key="4">
    <source>
        <dbReference type="Proteomes" id="UP000466332"/>
    </source>
</evidence>
<keyword evidence="1" id="KW-0732">Signal</keyword>
<comment type="caution">
    <text evidence="3">The sequence shown here is derived from an EMBL/GenBank/DDBJ whole genome shotgun (WGS) entry which is preliminary data.</text>
</comment>
<dbReference type="Gene3D" id="3.30.365.10">
    <property type="entry name" value="Aldehyde oxidase/xanthine dehydrogenase, molybdopterin binding domain"/>
    <property type="match status" value="4"/>
</dbReference>
<dbReference type="InterPro" id="IPR037165">
    <property type="entry name" value="AldOxase/xan_DH_Mopterin-bd_sf"/>
</dbReference>
<dbReference type="PANTHER" id="PTHR47495">
    <property type="entry name" value="ALDEHYDE DEHYDROGENASE"/>
    <property type="match status" value="1"/>
</dbReference>
<evidence type="ECO:0000256" key="1">
    <source>
        <dbReference type="SAM" id="SignalP"/>
    </source>
</evidence>